<dbReference type="Proteomes" id="UP001652660">
    <property type="component" value="Chromosome 4c"/>
</dbReference>
<evidence type="ECO:0000313" key="6">
    <source>
        <dbReference type="Proteomes" id="UP001652660"/>
    </source>
</evidence>
<evidence type="ECO:0000256" key="4">
    <source>
        <dbReference type="ARBA" id="ARBA00023284"/>
    </source>
</evidence>
<dbReference type="OrthoDB" id="418495at2759"/>
<dbReference type="PANTHER" id="PTHR45694">
    <property type="entry name" value="GLUTAREDOXIN 2"/>
    <property type="match status" value="1"/>
</dbReference>
<evidence type="ECO:0000256" key="1">
    <source>
        <dbReference type="ARBA" id="ARBA00002549"/>
    </source>
</evidence>
<dbReference type="GO" id="GO:0034599">
    <property type="term" value="P:cellular response to oxidative stress"/>
    <property type="evidence" value="ECO:0007669"/>
    <property type="project" value="TreeGrafter"/>
</dbReference>
<keyword evidence="4" id="KW-0676">Redox-active center</keyword>
<dbReference type="InterPro" id="IPR014025">
    <property type="entry name" value="Glutaredoxin_subgr"/>
</dbReference>
<organism evidence="6 7">
    <name type="scientific">Coffea arabica</name>
    <name type="common">Arabian coffee</name>
    <dbReference type="NCBI Taxonomy" id="13443"/>
    <lineage>
        <taxon>Eukaryota</taxon>
        <taxon>Viridiplantae</taxon>
        <taxon>Streptophyta</taxon>
        <taxon>Embryophyta</taxon>
        <taxon>Tracheophyta</taxon>
        <taxon>Spermatophyta</taxon>
        <taxon>Magnoliopsida</taxon>
        <taxon>eudicotyledons</taxon>
        <taxon>Gunneridae</taxon>
        <taxon>Pentapetalae</taxon>
        <taxon>asterids</taxon>
        <taxon>lamiids</taxon>
        <taxon>Gentianales</taxon>
        <taxon>Rubiaceae</taxon>
        <taxon>Ixoroideae</taxon>
        <taxon>Gardenieae complex</taxon>
        <taxon>Bertiereae - Coffeeae clade</taxon>
        <taxon>Coffeeae</taxon>
        <taxon>Coffea</taxon>
    </lineage>
</organism>
<evidence type="ECO:0000256" key="3">
    <source>
        <dbReference type="ARBA" id="ARBA00022982"/>
    </source>
</evidence>
<feature type="domain" description="Glutaredoxin" evidence="5">
    <location>
        <begin position="30"/>
        <end position="92"/>
    </location>
</feature>
<comment type="similarity">
    <text evidence="2">Belongs to the glutaredoxin family. CPYC subfamily.</text>
</comment>
<comment type="function">
    <text evidence="1">Has a glutathione-disulfide oxidoreductase activity in the presence of NADPH and glutathione reductase. Reduces low molecular weight disulfides and proteins.</text>
</comment>
<evidence type="ECO:0000259" key="5">
    <source>
        <dbReference type="Pfam" id="PF00462"/>
    </source>
</evidence>
<proteinExistence type="inferred from homology"/>
<dbReference type="Gene3D" id="3.40.30.10">
    <property type="entry name" value="Glutaredoxin"/>
    <property type="match status" value="1"/>
</dbReference>
<keyword evidence="6" id="KW-1185">Reference proteome</keyword>
<reference evidence="6" key="1">
    <citation type="journal article" date="2025" name="Foods">
        <title>Unveiling the Microbial Signatures of Arabica Coffee Cherries: Insights into Ripeness Specific Diversity, Functional Traits, and Implications for Quality and Safety.</title>
        <authorList>
            <consortium name="RefSeq"/>
            <person name="Tenea G.N."/>
            <person name="Cifuentes V."/>
            <person name="Reyes P."/>
            <person name="Cevallos-Vallejos M."/>
        </authorList>
    </citation>
    <scope>NUCLEOTIDE SEQUENCE [LARGE SCALE GENOMIC DNA]</scope>
</reference>
<dbReference type="InterPro" id="IPR002109">
    <property type="entry name" value="Glutaredoxin"/>
</dbReference>
<gene>
    <name evidence="7" type="primary">LOC113739893</name>
</gene>
<dbReference type="InterPro" id="IPR011899">
    <property type="entry name" value="Glutaredoxin_euk/vir"/>
</dbReference>
<reference evidence="7" key="2">
    <citation type="submission" date="2025-08" db="UniProtKB">
        <authorList>
            <consortium name="RefSeq"/>
        </authorList>
    </citation>
    <scope>IDENTIFICATION</scope>
    <source>
        <tissue evidence="7">Leaves</tissue>
    </source>
</reference>
<dbReference type="PANTHER" id="PTHR45694:SF13">
    <property type="entry name" value="GLUTAREDOXIN-C1"/>
    <property type="match status" value="1"/>
</dbReference>
<dbReference type="Pfam" id="PF00462">
    <property type="entry name" value="Glutaredoxin"/>
    <property type="match status" value="1"/>
</dbReference>
<name>A0A6P6X824_COFAR</name>
<dbReference type="NCBIfam" id="TIGR02180">
    <property type="entry name" value="GRX_euk"/>
    <property type="match status" value="1"/>
</dbReference>
<dbReference type="FunFam" id="3.40.30.10:FF:000093">
    <property type="entry name" value="Glutaredoxin 2"/>
    <property type="match status" value="1"/>
</dbReference>
<keyword evidence="3" id="KW-0813">Transport</keyword>
<dbReference type="SUPFAM" id="SSF52833">
    <property type="entry name" value="Thioredoxin-like"/>
    <property type="match status" value="1"/>
</dbReference>
<evidence type="ECO:0000256" key="2">
    <source>
        <dbReference type="ARBA" id="ARBA00007190"/>
    </source>
</evidence>
<dbReference type="PRINTS" id="PR00160">
    <property type="entry name" value="GLUTAREDOXIN"/>
</dbReference>
<dbReference type="GO" id="GO:0005737">
    <property type="term" value="C:cytoplasm"/>
    <property type="evidence" value="ECO:0007669"/>
    <property type="project" value="TreeGrafter"/>
</dbReference>
<dbReference type="GeneID" id="113739893"/>
<dbReference type="GO" id="GO:0015038">
    <property type="term" value="F:glutathione disulfide oxidoreductase activity"/>
    <property type="evidence" value="ECO:0007669"/>
    <property type="project" value="TreeGrafter"/>
</dbReference>
<evidence type="ECO:0000313" key="7">
    <source>
        <dbReference type="RefSeq" id="XP_027123101.1"/>
    </source>
</evidence>
<dbReference type="RefSeq" id="XP_027123101.1">
    <property type="nucleotide sequence ID" value="XM_027267300.2"/>
</dbReference>
<accession>A0A6P6X824</accession>
<dbReference type="InterPro" id="IPR036249">
    <property type="entry name" value="Thioredoxin-like_sf"/>
</dbReference>
<protein>
    <submittedName>
        <fullName evidence="7">Glutaredoxin-like</fullName>
    </submittedName>
</protein>
<dbReference type="PROSITE" id="PS51354">
    <property type="entry name" value="GLUTAREDOXIN_2"/>
    <property type="match status" value="1"/>
</dbReference>
<sequence>MGSLFSSNKSKEEIEMALSKVKQIVSSHPVVVFSKTFCGYCNRVKQLLDQLGATHTVVELDEETDGTEMQSALAVWTGQRTVPNVFIAGKHIGGCDTVTGKHELGELVPLLNEAGAIPKNSAQLQI</sequence>
<dbReference type="CDD" id="cd03419">
    <property type="entry name" value="GRX_GRXh_1_2_like"/>
    <property type="match status" value="1"/>
</dbReference>
<keyword evidence="3" id="KW-0249">Electron transport</keyword>
<dbReference type="AlphaFoldDB" id="A0A6P6X824"/>